<accession>A0A8X6LKA9</accession>
<organism evidence="2 3">
    <name type="scientific">Trichonephila clavata</name>
    <name type="common">Joro spider</name>
    <name type="synonym">Nephila clavata</name>
    <dbReference type="NCBI Taxonomy" id="2740835"/>
    <lineage>
        <taxon>Eukaryota</taxon>
        <taxon>Metazoa</taxon>
        <taxon>Ecdysozoa</taxon>
        <taxon>Arthropoda</taxon>
        <taxon>Chelicerata</taxon>
        <taxon>Arachnida</taxon>
        <taxon>Araneae</taxon>
        <taxon>Araneomorphae</taxon>
        <taxon>Entelegynae</taxon>
        <taxon>Araneoidea</taxon>
        <taxon>Nephilidae</taxon>
        <taxon>Trichonephila</taxon>
    </lineage>
</organism>
<dbReference type="AlphaFoldDB" id="A0A8X6LKA9"/>
<proteinExistence type="predicted"/>
<dbReference type="EMBL" id="BMAO01036420">
    <property type="protein sequence ID" value="GFR10509.1"/>
    <property type="molecule type" value="Genomic_DNA"/>
</dbReference>
<dbReference type="Proteomes" id="UP000887116">
    <property type="component" value="Unassembled WGS sequence"/>
</dbReference>
<evidence type="ECO:0000256" key="1">
    <source>
        <dbReference type="SAM" id="MobiDB-lite"/>
    </source>
</evidence>
<gene>
    <name evidence="2" type="ORF">TNCT_662751</name>
</gene>
<keyword evidence="3" id="KW-1185">Reference proteome</keyword>
<evidence type="ECO:0000313" key="3">
    <source>
        <dbReference type="Proteomes" id="UP000887116"/>
    </source>
</evidence>
<reference evidence="2" key="1">
    <citation type="submission" date="2020-07" db="EMBL/GenBank/DDBJ databases">
        <title>Multicomponent nature underlies the extraordinary mechanical properties of spider dragline silk.</title>
        <authorList>
            <person name="Kono N."/>
            <person name="Nakamura H."/>
            <person name="Mori M."/>
            <person name="Yoshida Y."/>
            <person name="Ohtoshi R."/>
            <person name="Malay A.D."/>
            <person name="Moran D.A.P."/>
            <person name="Tomita M."/>
            <person name="Numata K."/>
            <person name="Arakawa K."/>
        </authorList>
    </citation>
    <scope>NUCLEOTIDE SEQUENCE</scope>
</reference>
<sequence>MENSSGNKQRKRVVFEQKRLREAKCYSGYVSSKKKVTPPHDPQQEYLSSPKTPPSDVPVAKQLNSRRDKPPEQSLIINDTPTYSRGILKHSTPVPFKFRMFPNNTKGKRKIFSPTDARQLRWNLHIYPSGSST</sequence>
<protein>
    <submittedName>
        <fullName evidence="2">Uncharacterized protein</fullName>
    </submittedName>
</protein>
<name>A0A8X6LKA9_TRICU</name>
<feature type="region of interest" description="Disordered" evidence="1">
    <location>
        <begin position="27"/>
        <end position="88"/>
    </location>
</feature>
<comment type="caution">
    <text evidence="2">The sequence shown here is derived from an EMBL/GenBank/DDBJ whole genome shotgun (WGS) entry which is preliminary data.</text>
</comment>
<evidence type="ECO:0000313" key="2">
    <source>
        <dbReference type="EMBL" id="GFR10509.1"/>
    </source>
</evidence>